<gene>
    <name evidence="4" type="primary">tagA_1</name>
    <name evidence="4" type="ORF">Pla52n_42980</name>
</gene>
<dbReference type="AlphaFoldDB" id="A0A5C6AN34"/>
<feature type="region of interest" description="Disordered" evidence="3">
    <location>
        <begin position="21"/>
        <end position="40"/>
    </location>
</feature>
<protein>
    <submittedName>
        <fullName evidence="4">Putative N-acetylmannosaminyltransferase</fullName>
        <ecNumber evidence="4">2.4.1.187</ecNumber>
    </submittedName>
</protein>
<organism evidence="4 5">
    <name type="scientific">Stieleria varia</name>
    <dbReference type="NCBI Taxonomy" id="2528005"/>
    <lineage>
        <taxon>Bacteria</taxon>
        <taxon>Pseudomonadati</taxon>
        <taxon>Planctomycetota</taxon>
        <taxon>Planctomycetia</taxon>
        <taxon>Pirellulales</taxon>
        <taxon>Pirellulaceae</taxon>
        <taxon>Stieleria</taxon>
    </lineage>
</organism>
<evidence type="ECO:0000256" key="3">
    <source>
        <dbReference type="SAM" id="MobiDB-lite"/>
    </source>
</evidence>
<evidence type="ECO:0000313" key="4">
    <source>
        <dbReference type="EMBL" id="TWU00928.1"/>
    </source>
</evidence>
<dbReference type="NCBIfam" id="TIGR00696">
    <property type="entry name" value="wecG_tagA_cpsF"/>
    <property type="match status" value="1"/>
</dbReference>
<keyword evidence="5" id="KW-1185">Reference proteome</keyword>
<evidence type="ECO:0000256" key="2">
    <source>
        <dbReference type="ARBA" id="ARBA00022679"/>
    </source>
</evidence>
<dbReference type="Pfam" id="PF03808">
    <property type="entry name" value="Glyco_tran_WecG"/>
    <property type="match status" value="1"/>
</dbReference>
<accession>A0A5C6AN34</accession>
<dbReference type="CDD" id="cd06533">
    <property type="entry name" value="Glyco_transf_WecG_TagA"/>
    <property type="match status" value="1"/>
</dbReference>
<dbReference type="InterPro" id="IPR004629">
    <property type="entry name" value="WecG_TagA_CpsF"/>
</dbReference>
<evidence type="ECO:0000256" key="1">
    <source>
        <dbReference type="ARBA" id="ARBA00022676"/>
    </source>
</evidence>
<keyword evidence="2 4" id="KW-0808">Transferase</keyword>
<dbReference type="RefSeq" id="WP_146521462.1">
    <property type="nucleotide sequence ID" value="NZ_CP151726.1"/>
</dbReference>
<evidence type="ECO:0000313" key="5">
    <source>
        <dbReference type="Proteomes" id="UP000320176"/>
    </source>
</evidence>
<dbReference type="OrthoDB" id="9771846at2"/>
<dbReference type="Proteomes" id="UP000320176">
    <property type="component" value="Unassembled WGS sequence"/>
</dbReference>
<dbReference type="EMBL" id="SJPN01000005">
    <property type="protein sequence ID" value="TWU00928.1"/>
    <property type="molecule type" value="Genomic_DNA"/>
</dbReference>
<comment type="caution">
    <text evidence="4">The sequence shown here is derived from an EMBL/GenBank/DDBJ whole genome shotgun (WGS) entry which is preliminary data.</text>
</comment>
<dbReference type="PANTHER" id="PTHR34136">
    <property type="match status" value="1"/>
</dbReference>
<dbReference type="EC" id="2.4.1.187" evidence="4"/>
<dbReference type="PANTHER" id="PTHR34136:SF1">
    <property type="entry name" value="UDP-N-ACETYL-D-MANNOSAMINURONIC ACID TRANSFERASE"/>
    <property type="match status" value="1"/>
</dbReference>
<reference evidence="4 5" key="1">
    <citation type="submission" date="2019-02" db="EMBL/GenBank/DDBJ databases">
        <title>Deep-cultivation of Planctomycetes and their phenomic and genomic characterization uncovers novel biology.</title>
        <authorList>
            <person name="Wiegand S."/>
            <person name="Jogler M."/>
            <person name="Boedeker C."/>
            <person name="Pinto D."/>
            <person name="Vollmers J."/>
            <person name="Rivas-Marin E."/>
            <person name="Kohn T."/>
            <person name="Peeters S.H."/>
            <person name="Heuer A."/>
            <person name="Rast P."/>
            <person name="Oberbeckmann S."/>
            <person name="Bunk B."/>
            <person name="Jeske O."/>
            <person name="Meyerdierks A."/>
            <person name="Storesund J.E."/>
            <person name="Kallscheuer N."/>
            <person name="Luecker S."/>
            <person name="Lage O.M."/>
            <person name="Pohl T."/>
            <person name="Merkel B.J."/>
            <person name="Hornburger P."/>
            <person name="Mueller R.-W."/>
            <person name="Bruemmer F."/>
            <person name="Labrenz M."/>
            <person name="Spormann A.M."/>
            <person name="Op Den Camp H."/>
            <person name="Overmann J."/>
            <person name="Amann R."/>
            <person name="Jetten M.S.M."/>
            <person name="Mascher T."/>
            <person name="Medema M.H."/>
            <person name="Devos D.P."/>
            <person name="Kaster A.-K."/>
            <person name="Ovreas L."/>
            <person name="Rohde M."/>
            <person name="Galperin M.Y."/>
            <person name="Jogler C."/>
        </authorList>
    </citation>
    <scope>NUCLEOTIDE SEQUENCE [LARGE SCALE GENOMIC DNA]</scope>
    <source>
        <strain evidence="4 5">Pla52n</strain>
    </source>
</reference>
<name>A0A5C6AN34_9BACT</name>
<proteinExistence type="predicted"/>
<dbReference type="GO" id="GO:0047244">
    <property type="term" value="F:N-acetylglucosaminyldiphosphoundecaprenol N-acetyl-beta-D-mannosaminyltransferase activity"/>
    <property type="evidence" value="ECO:0007669"/>
    <property type="project" value="UniProtKB-EC"/>
</dbReference>
<sequence length="301" mass="33872">MPVTSSDTVTSSIVPVVVPAAKSSDSASHQRSNQPATRPLPPLPRLDRCLVWGVPFDCVTMGETIDRIEALIERRVPSYVITANLNYVMLQDQEADVPQLTDDADLILADGQPIVWRSKLGQSPLPERVAGSQMIYEMAQRGSQKGWRFYFLGGEEGVAEKCAKKLLRNHPGIEIAGIESPPFRKLTQQEQAVQDERIRSSNADILLVAFGQPKGERWIHEHYRRLGVPVSIQLGASFDFVAGTAKRAPVIWQRVGMEWLYRMLSDPKRLVPRYAANAWFLIKALVRDWRDTVKRWGMGLD</sequence>
<keyword evidence="1 4" id="KW-0328">Glycosyltransferase</keyword>